<accession>A0A7C3SLE5</accession>
<comment type="caution">
    <text evidence="1">The sequence shown here is derived from an EMBL/GenBank/DDBJ whole genome shotgun (WGS) entry which is preliminary data.</text>
</comment>
<organism evidence="1">
    <name type="scientific">Desulfobacca acetoxidans</name>
    <dbReference type="NCBI Taxonomy" id="60893"/>
    <lineage>
        <taxon>Bacteria</taxon>
        <taxon>Pseudomonadati</taxon>
        <taxon>Thermodesulfobacteriota</taxon>
        <taxon>Desulfobaccia</taxon>
        <taxon>Desulfobaccales</taxon>
        <taxon>Desulfobaccaceae</taxon>
        <taxon>Desulfobacca</taxon>
    </lineage>
</organism>
<proteinExistence type="predicted"/>
<name>A0A7C3SLE5_9BACT</name>
<protein>
    <submittedName>
        <fullName evidence="1">Uncharacterized protein</fullName>
    </submittedName>
</protein>
<reference evidence="1" key="1">
    <citation type="journal article" date="2020" name="mSystems">
        <title>Genome- and Community-Level Interaction Insights into Carbon Utilization and Element Cycling Functions of Hydrothermarchaeota in Hydrothermal Sediment.</title>
        <authorList>
            <person name="Zhou Z."/>
            <person name="Liu Y."/>
            <person name="Xu W."/>
            <person name="Pan J."/>
            <person name="Luo Z.H."/>
            <person name="Li M."/>
        </authorList>
    </citation>
    <scope>NUCLEOTIDE SEQUENCE [LARGE SCALE GENOMIC DNA]</scope>
    <source>
        <strain evidence="1">SpSt-776</strain>
    </source>
</reference>
<evidence type="ECO:0000313" key="1">
    <source>
        <dbReference type="EMBL" id="HGB15147.1"/>
    </source>
</evidence>
<gene>
    <name evidence="1" type="ORF">ENV62_07945</name>
</gene>
<sequence>MTQALAEAVVQGDLDRALNLLDQRGKAFQRIDWSPEAVGGFDKDLIALHEENRKLLGFCQNWRKVLKKRLAALNAGHLLRHSYSQGVPEKKFVDVRK</sequence>
<dbReference type="EMBL" id="DTHB01000050">
    <property type="protein sequence ID" value="HGB15147.1"/>
    <property type="molecule type" value="Genomic_DNA"/>
</dbReference>
<dbReference type="AlphaFoldDB" id="A0A7C3SLE5"/>